<proteinExistence type="predicted"/>
<accession>A0A3D4V546</accession>
<dbReference type="AlphaFoldDB" id="A0A3D4V546"/>
<comment type="caution">
    <text evidence="2">The sequence shown here is derived from an EMBL/GenBank/DDBJ whole genome shotgun (WGS) entry which is preliminary data.</text>
</comment>
<evidence type="ECO:0000313" key="2">
    <source>
        <dbReference type="EMBL" id="HCT55914.1"/>
    </source>
</evidence>
<reference evidence="2 3" key="1">
    <citation type="journal article" date="2018" name="Nat. Biotechnol.">
        <title>A standardized bacterial taxonomy based on genome phylogeny substantially revises the tree of life.</title>
        <authorList>
            <person name="Parks D.H."/>
            <person name="Chuvochina M."/>
            <person name="Waite D.W."/>
            <person name="Rinke C."/>
            <person name="Skarshewski A."/>
            <person name="Chaumeil P.A."/>
            <person name="Hugenholtz P."/>
        </authorList>
    </citation>
    <scope>NUCLEOTIDE SEQUENCE [LARGE SCALE GENOMIC DNA]</scope>
    <source>
        <strain evidence="2">UBA8844</strain>
    </source>
</reference>
<protein>
    <submittedName>
        <fullName evidence="2">Uncharacterized protein</fullName>
    </submittedName>
</protein>
<feature type="region of interest" description="Disordered" evidence="1">
    <location>
        <begin position="1"/>
        <end position="21"/>
    </location>
</feature>
<feature type="non-terminal residue" evidence="2">
    <location>
        <position position="1"/>
    </location>
</feature>
<evidence type="ECO:0000313" key="3">
    <source>
        <dbReference type="Proteomes" id="UP000264071"/>
    </source>
</evidence>
<sequence>AGPTGAGTTGTHGGAETGRRYPCFPVGPAPVSPAPVPPAPVPPASVVPAPVVPPKKRRGQALQRLPASVLLLTNRGSVQSPSTS</sequence>
<organism evidence="2 3">
    <name type="scientific">Gemmatimonas aurantiaca</name>
    <dbReference type="NCBI Taxonomy" id="173480"/>
    <lineage>
        <taxon>Bacteria</taxon>
        <taxon>Pseudomonadati</taxon>
        <taxon>Gemmatimonadota</taxon>
        <taxon>Gemmatimonadia</taxon>
        <taxon>Gemmatimonadales</taxon>
        <taxon>Gemmatimonadaceae</taxon>
        <taxon>Gemmatimonas</taxon>
    </lineage>
</organism>
<feature type="compositionally biased region" description="Gly residues" evidence="1">
    <location>
        <begin position="1"/>
        <end position="16"/>
    </location>
</feature>
<gene>
    <name evidence="2" type="ORF">DGD08_01735</name>
</gene>
<dbReference type="EMBL" id="DPIY01000001">
    <property type="protein sequence ID" value="HCT55914.1"/>
    <property type="molecule type" value="Genomic_DNA"/>
</dbReference>
<name>A0A3D4V546_9BACT</name>
<evidence type="ECO:0000256" key="1">
    <source>
        <dbReference type="SAM" id="MobiDB-lite"/>
    </source>
</evidence>
<dbReference type="Proteomes" id="UP000264071">
    <property type="component" value="Unassembled WGS sequence"/>
</dbReference>